<dbReference type="Proteomes" id="UP000230564">
    <property type="component" value="Unassembled WGS sequence"/>
</dbReference>
<dbReference type="GO" id="GO:0009252">
    <property type="term" value="P:peptidoglycan biosynthetic process"/>
    <property type="evidence" value="ECO:0007669"/>
    <property type="project" value="UniProtKB-UniRule"/>
</dbReference>
<evidence type="ECO:0000256" key="3">
    <source>
        <dbReference type="ARBA" id="ARBA00022989"/>
    </source>
</evidence>
<gene>
    <name evidence="7" type="primary">mltG</name>
    <name evidence="8" type="ORF">COV55_00540</name>
</gene>
<dbReference type="NCBIfam" id="TIGR00247">
    <property type="entry name" value="endolytic transglycosylase MltG"/>
    <property type="match status" value="1"/>
</dbReference>
<accession>A0A2H0NGM4</accession>
<comment type="similarity">
    <text evidence="7">Belongs to the transglycosylase MltG family.</text>
</comment>
<dbReference type="Pfam" id="PF02618">
    <property type="entry name" value="YceG"/>
    <property type="match status" value="1"/>
</dbReference>
<name>A0A2H0NGM4_9BACT</name>
<keyword evidence="5 7" id="KW-0456">Lyase</keyword>
<keyword evidence="1 7" id="KW-1003">Cell membrane</keyword>
<dbReference type="HAMAP" id="MF_02065">
    <property type="entry name" value="MltG"/>
    <property type="match status" value="1"/>
</dbReference>
<proteinExistence type="inferred from homology"/>
<dbReference type="Gene3D" id="3.30.1490.480">
    <property type="entry name" value="Endolytic murein transglycosylase"/>
    <property type="match status" value="1"/>
</dbReference>
<evidence type="ECO:0000256" key="5">
    <source>
        <dbReference type="ARBA" id="ARBA00023239"/>
    </source>
</evidence>
<feature type="site" description="Important for catalytic activity" evidence="7">
    <location>
        <position position="219"/>
    </location>
</feature>
<comment type="caution">
    <text evidence="8">The sequence shown here is derived from an EMBL/GenBank/DDBJ whole genome shotgun (WGS) entry which is preliminary data.</text>
</comment>
<dbReference type="PANTHER" id="PTHR30518">
    <property type="entry name" value="ENDOLYTIC MUREIN TRANSGLYCOSYLASE"/>
    <property type="match status" value="1"/>
</dbReference>
<dbReference type="EMBL" id="PCWQ01000006">
    <property type="protein sequence ID" value="PIR07216.1"/>
    <property type="molecule type" value="Genomic_DNA"/>
</dbReference>
<protein>
    <recommendedName>
        <fullName evidence="7">Endolytic murein transglycosylase</fullName>
        <ecNumber evidence="7">4.2.2.29</ecNumber>
    </recommendedName>
    <alternativeName>
        <fullName evidence="7">Peptidoglycan lytic transglycosylase</fullName>
    </alternativeName>
    <alternativeName>
        <fullName evidence="7">Peptidoglycan polymerization terminase</fullName>
    </alternativeName>
</protein>
<keyword evidence="2 7" id="KW-0812">Transmembrane</keyword>
<comment type="catalytic activity">
    <reaction evidence="7">
        <text>a peptidoglycan chain = a peptidoglycan chain with N-acetyl-1,6-anhydromuramyl-[peptide] at the reducing end + a peptidoglycan chain with N-acetylglucosamine at the non-reducing end.</text>
        <dbReference type="EC" id="4.2.2.29"/>
    </reaction>
</comment>
<comment type="function">
    <text evidence="7">Functions as a peptidoglycan terminase that cleaves nascent peptidoglycan strands endolytically to terminate their elongation.</text>
</comment>
<comment type="subcellular location">
    <subcellularLocation>
        <location evidence="7">Cell membrane</location>
        <topology evidence="7">Single-pass membrane protein</topology>
    </subcellularLocation>
</comment>
<dbReference type="CDD" id="cd08010">
    <property type="entry name" value="MltG_like"/>
    <property type="match status" value="1"/>
</dbReference>
<dbReference type="GO" id="GO:0071555">
    <property type="term" value="P:cell wall organization"/>
    <property type="evidence" value="ECO:0007669"/>
    <property type="project" value="UniProtKB-KW"/>
</dbReference>
<keyword evidence="3 7" id="KW-1133">Transmembrane helix</keyword>
<evidence type="ECO:0000256" key="6">
    <source>
        <dbReference type="ARBA" id="ARBA00023316"/>
    </source>
</evidence>
<dbReference type="GO" id="GO:0005886">
    <property type="term" value="C:plasma membrane"/>
    <property type="evidence" value="ECO:0007669"/>
    <property type="project" value="UniProtKB-SubCell"/>
</dbReference>
<dbReference type="GO" id="GO:0008932">
    <property type="term" value="F:lytic endotransglycosylase activity"/>
    <property type="evidence" value="ECO:0007669"/>
    <property type="project" value="UniProtKB-UniRule"/>
</dbReference>
<dbReference type="EC" id="4.2.2.29" evidence="7"/>
<evidence type="ECO:0000313" key="9">
    <source>
        <dbReference type="Proteomes" id="UP000230564"/>
    </source>
</evidence>
<dbReference type="PANTHER" id="PTHR30518:SF2">
    <property type="entry name" value="ENDOLYTIC MUREIN TRANSGLYCOSYLASE"/>
    <property type="match status" value="1"/>
</dbReference>
<evidence type="ECO:0000256" key="4">
    <source>
        <dbReference type="ARBA" id="ARBA00023136"/>
    </source>
</evidence>
<keyword evidence="4 7" id="KW-0472">Membrane</keyword>
<evidence type="ECO:0000256" key="7">
    <source>
        <dbReference type="HAMAP-Rule" id="MF_02065"/>
    </source>
</evidence>
<keyword evidence="6 7" id="KW-0961">Cell wall biogenesis/degradation</keyword>
<evidence type="ECO:0000256" key="1">
    <source>
        <dbReference type="ARBA" id="ARBA00022475"/>
    </source>
</evidence>
<feature type="transmembrane region" description="Helical" evidence="7">
    <location>
        <begin position="7"/>
        <end position="26"/>
    </location>
</feature>
<dbReference type="AlphaFoldDB" id="A0A2H0NGM4"/>
<sequence>MKIIIKLFFIILVIFGVWFFITIFSGNDREESQTFVVKNGEILDEISQNLYGDGLIKNKFVFRTWLWLKKAEEKVKAGSYIIPADASIREIAKMLINLPTNQQSTVQIIGGWNRQWDKLEKELTENNLSYQEFLQLTASKQDWQQQYSFLEDAPAKASLEGYLFPDTYFVDANTTVSDLVIKTLNNFDQKLDSELRQEIERQGKTIFEVVTLASIVEREVPNEEDKKIVADIFLKRLDINLALQSDATVNFVTGKGLAQPTLEDLQVDSLYNTYKYAGLPPGPISNPTLSSIEAVIYPVSNSYYFFLTTKEGEVIYSQTYDEHLANKAKYLD</sequence>
<reference evidence="8 9" key="1">
    <citation type="submission" date="2017-09" db="EMBL/GenBank/DDBJ databases">
        <title>Depth-based differentiation of microbial function through sediment-hosted aquifers and enrichment of novel symbionts in the deep terrestrial subsurface.</title>
        <authorList>
            <person name="Probst A.J."/>
            <person name="Ladd B."/>
            <person name="Jarett J.K."/>
            <person name="Geller-Mcgrath D.E."/>
            <person name="Sieber C.M."/>
            <person name="Emerson J.B."/>
            <person name="Anantharaman K."/>
            <person name="Thomas B.C."/>
            <person name="Malmstrom R."/>
            <person name="Stieglmeier M."/>
            <person name="Klingl A."/>
            <person name="Woyke T."/>
            <person name="Ryan C.M."/>
            <person name="Banfield J.F."/>
        </authorList>
    </citation>
    <scope>NUCLEOTIDE SEQUENCE [LARGE SCALE GENOMIC DNA]</scope>
    <source>
        <strain evidence="8">CG11_big_fil_rev_8_21_14_0_20_36_20</strain>
    </source>
</reference>
<organism evidence="8 9">
    <name type="scientific">Candidatus Komeilibacteria bacterium CG11_big_fil_rev_8_21_14_0_20_36_20</name>
    <dbReference type="NCBI Taxonomy" id="1974477"/>
    <lineage>
        <taxon>Bacteria</taxon>
        <taxon>Candidatus Komeiliibacteriota</taxon>
    </lineage>
</organism>
<evidence type="ECO:0000313" key="8">
    <source>
        <dbReference type="EMBL" id="PIR07216.1"/>
    </source>
</evidence>
<evidence type="ECO:0000256" key="2">
    <source>
        <dbReference type="ARBA" id="ARBA00022692"/>
    </source>
</evidence>
<dbReference type="InterPro" id="IPR003770">
    <property type="entry name" value="MLTG-like"/>
</dbReference>